<dbReference type="EMBL" id="CAJNIZ010003381">
    <property type="protein sequence ID" value="CAE7221945.1"/>
    <property type="molecule type" value="Genomic_DNA"/>
</dbReference>
<evidence type="ECO:0000256" key="4">
    <source>
        <dbReference type="SAM" id="MobiDB-lite"/>
    </source>
</evidence>
<dbReference type="InterPro" id="IPR001466">
    <property type="entry name" value="Beta-lactam-related"/>
</dbReference>
<dbReference type="InterPro" id="IPR012338">
    <property type="entry name" value="Beta-lactam/transpept-like"/>
</dbReference>
<keyword evidence="2" id="KW-0433">Leucine-rich repeat</keyword>
<keyword evidence="7" id="KW-1185">Reference proteome</keyword>
<keyword evidence="3" id="KW-0677">Repeat</keyword>
<accession>A0A812K6V7</accession>
<evidence type="ECO:0000313" key="7">
    <source>
        <dbReference type="Proteomes" id="UP000649617"/>
    </source>
</evidence>
<dbReference type="GO" id="GO:0005829">
    <property type="term" value="C:cytosol"/>
    <property type="evidence" value="ECO:0007669"/>
    <property type="project" value="TreeGrafter"/>
</dbReference>
<evidence type="ECO:0000313" key="6">
    <source>
        <dbReference type="EMBL" id="CAE7221945.1"/>
    </source>
</evidence>
<dbReference type="Gene3D" id="3.80.10.10">
    <property type="entry name" value="Ribonuclease Inhibitor"/>
    <property type="match status" value="4"/>
</dbReference>
<dbReference type="PANTHER" id="PTHR24113:SF12">
    <property type="entry name" value="RAN GTPASE-ACTIVATING PROTEIN 1"/>
    <property type="match status" value="1"/>
</dbReference>
<evidence type="ECO:0000256" key="1">
    <source>
        <dbReference type="ARBA" id="ARBA00022468"/>
    </source>
</evidence>
<dbReference type="GO" id="GO:0031267">
    <property type="term" value="F:small GTPase binding"/>
    <property type="evidence" value="ECO:0007669"/>
    <property type="project" value="TreeGrafter"/>
</dbReference>
<feature type="compositionally biased region" description="Acidic residues" evidence="4">
    <location>
        <begin position="874"/>
        <end position="887"/>
    </location>
</feature>
<dbReference type="PANTHER" id="PTHR24113">
    <property type="entry name" value="RAN GTPASE-ACTIVATING PROTEIN 1"/>
    <property type="match status" value="1"/>
</dbReference>
<dbReference type="InterPro" id="IPR032675">
    <property type="entry name" value="LRR_dom_sf"/>
</dbReference>
<evidence type="ECO:0000256" key="3">
    <source>
        <dbReference type="ARBA" id="ARBA00022737"/>
    </source>
</evidence>
<dbReference type="InterPro" id="IPR001611">
    <property type="entry name" value="Leu-rich_rpt"/>
</dbReference>
<dbReference type="OrthoDB" id="2013972at2759"/>
<dbReference type="GO" id="GO:0005096">
    <property type="term" value="F:GTPase activator activity"/>
    <property type="evidence" value="ECO:0007669"/>
    <property type="project" value="UniProtKB-KW"/>
</dbReference>
<evidence type="ECO:0000256" key="2">
    <source>
        <dbReference type="ARBA" id="ARBA00022614"/>
    </source>
</evidence>
<dbReference type="GO" id="GO:0005634">
    <property type="term" value="C:nucleus"/>
    <property type="evidence" value="ECO:0007669"/>
    <property type="project" value="TreeGrafter"/>
</dbReference>
<dbReference type="GO" id="GO:0048471">
    <property type="term" value="C:perinuclear region of cytoplasm"/>
    <property type="evidence" value="ECO:0007669"/>
    <property type="project" value="TreeGrafter"/>
</dbReference>
<dbReference type="GO" id="GO:0006913">
    <property type="term" value="P:nucleocytoplasmic transport"/>
    <property type="evidence" value="ECO:0007669"/>
    <property type="project" value="TreeGrafter"/>
</dbReference>
<dbReference type="SUPFAM" id="SSF52047">
    <property type="entry name" value="RNI-like"/>
    <property type="match status" value="3"/>
</dbReference>
<name>A0A812K6V7_SYMPI</name>
<dbReference type="InterPro" id="IPR027038">
    <property type="entry name" value="RanGap"/>
</dbReference>
<dbReference type="SUPFAM" id="SSF56601">
    <property type="entry name" value="beta-lactamase/transpeptidase-like"/>
    <property type="match status" value="1"/>
</dbReference>
<protein>
    <submittedName>
        <fullName evidence="6">RANGAP1 protein</fullName>
    </submittedName>
</protein>
<comment type="caution">
    <text evidence="6">The sequence shown here is derived from an EMBL/GenBank/DDBJ whole genome shotgun (WGS) entry which is preliminary data.</text>
</comment>
<dbReference type="Gene3D" id="3.40.710.10">
    <property type="entry name" value="DD-peptidase/beta-lactamase superfamily"/>
    <property type="match status" value="1"/>
</dbReference>
<dbReference type="PROSITE" id="PS51450">
    <property type="entry name" value="LRR"/>
    <property type="match status" value="1"/>
</dbReference>
<dbReference type="Proteomes" id="UP000649617">
    <property type="component" value="Unassembled WGS sequence"/>
</dbReference>
<organism evidence="6 7">
    <name type="scientific">Symbiodinium pilosum</name>
    <name type="common">Dinoflagellate</name>
    <dbReference type="NCBI Taxonomy" id="2952"/>
    <lineage>
        <taxon>Eukaryota</taxon>
        <taxon>Sar</taxon>
        <taxon>Alveolata</taxon>
        <taxon>Dinophyceae</taxon>
        <taxon>Suessiales</taxon>
        <taxon>Symbiodiniaceae</taxon>
        <taxon>Symbiodinium</taxon>
    </lineage>
</organism>
<evidence type="ECO:0000259" key="5">
    <source>
        <dbReference type="Pfam" id="PF00144"/>
    </source>
</evidence>
<feature type="domain" description="Beta-lactamase-related" evidence="5">
    <location>
        <begin position="1090"/>
        <end position="1245"/>
    </location>
</feature>
<sequence>MQFEKIDLRGSGKRQKSLKEAWHGSVWNVTGNHKPGPGREGAELGEHAIESLVLSVENITHLDLRGNRLNAAFGWKLIKAMKKKYLNLEFCNGIPLRALRMNSIQVLDLSPCASHVGMPWAEDSKEAAVEFANRGMYGIEVVGAIFLAHFLRLNTSLISFNFRLNHVEKDGAKALAQSLLGNAQTLLQTVNTMGPTKMKPGINFSHFKTSQLTTVDLSKRGMDDDDFVFLEEWLRRYDCVTELNISWNFMSRDGIRKLTRHIKETKVLTKLNCVGLPVTLEGSALLARAVIENHTLVQVALPLGHCHDTPERQQMLQQLGIGLASHPSLQSFACTRTPNLEYASLQDAKENKVRAFPPERSSGWPRTQMAVYMWLLSASKAELERFALGPGAKPKVEYPKVQTQTYYLQALVSYTVLGTCFVRYRLLYLWATAFGPIGKLFTALPHLEQFNDLALGFVMLPAADWHSSDIVTSSFGRVGGRTPLLIDLNFSDRRTETVKAQQARLGPHLSGHGEGVPRFTHSISLRNNVISETFLQGLDCNAPLREFGFENISTVLPSLFAAMCGREKPLPVERIRVEPKWVTSRFARKRFKKRQHSWLDGIQAAMIRSDRFVELISAGTAVSRAEIESMSPKDFVDALTGVALEEPFPVEVERFHPPQVQVLCFPSRRAYKDPPEDPSQNLYVPLPMDDEARNEFQLQKVSLLMCGLRNKMLQARPDEWPESSKPLWLGQGSHLRFARPGDELDAVANGAEEEDDEMSAPTRFHWRPDLRLGNGAACARIAEELDPREPTFADNLLHESLRSLLHEDSPVQDLDVRGNGLTREDANLLLDLVCNHKSLVRLNQLPVMEDEAATCRVLHIDGVGIGEPGKQAGDDDPYGDEDEEDPTDEAYAREVFETNFARMDDGLRLGMQDFGAGRSAEAEPSLAWDALRDGLTAWESLEFDVGFTFEVANGSHILFAYSPGLRSKVPQKLRPLAEHGVDIRISGVQSDLLRQVSVPVVMAILDGKDPSKTAGPGSVSRTQLLSQRGGVTLPALVSIVKHQPSVAEGWQLLKDGLDAWASLGWDKDFSFNVGDARGSLFTYTKGKTHMHKRLRGASLSKWPASLAIAGLVADGTLSFNDKANKYLEWWSQDPEDPRSNITLRHLMTFQSGYTKDPMLLCSYNPWADFLSCAKQLYETAGLTSPPGTTWAYISIHLQFAAAMAVAASGLRPDKLFEKYLYKPLGMNETTWTPLRNPQFAAGITTTGADFEKMLQKLLTYEFLGREVLSDMDRDWSAPPVSPCGDGWFGHYGMGHWFDCMGYGSGQDAGSSAPLSGQCMQEEIQAGPGAFGYFPLLDRRRGFYMQIVLAEDSKCRSEIPEYLRIIAKPVVDALALGDPISSERLLQSNGGLLLRELVDIRKSLPPRCWPLPVRETTWVICVCIFCDRSYAIACAREMQMPRVGPNSFPELREAGAKSTCMGTAMSPPFWKVTLRKLEIPQDSTLAARLGLWSVVAFSAGGSGVGVSELKLEGHSLTDVGLRGLCAMLRHFASQGAARSSGLVNLSKIDLSGNLQITDATVADLCHTLKTPYLASALRGGLCELNLRGCLRLKTRSAYELLNFMQHSREGGAAGSSLRMVNGVDMDALQAATRSTAGANSRPTAPPMLLRNFLDPSVPAVGGKVTSLASMSECDVHFFAGVMHHFQNIPYCHVHIVVSPRLLSAASGSSPEFWGRPPHQAGAPCSNDSPFPPPVEGGRVAAVAARLQAHIDSTCRLFEACPILAELRVSMIPSVPGCEDLLTAAGHDVLIMPASNPGGGQSAMDSFSHIKQRLQDRELAYEMIASSLGSASSAELGVNNINRQRLHCCYRTLYGKDDAELAHADVMPPDQLAAISLPSEVDVSGFFAVATSVDLQHLDLGPSHIARLPELSELPALTHVNLNHNHLGDAGVEILFRSLVDTGSSVEHVALVSNDIGDEGASIIAASLGNLPRLTSLELCDNFIQERGSIAIAESIGGVAPPDEGDDIEAVSNVPLPVLSVDLRGNRSRELGARRWAEVVCNHPDLKFLNLAQNELGLLTKEIFLDLVCAAVTSASLSVLDLQDNFPVAGLGSSEMGPPPPEVSEDACALHASSTL</sequence>
<dbReference type="Pfam" id="PF00144">
    <property type="entry name" value="Beta-lactamase"/>
    <property type="match status" value="1"/>
</dbReference>
<dbReference type="Pfam" id="PF13516">
    <property type="entry name" value="LRR_6"/>
    <property type="match status" value="3"/>
</dbReference>
<keyword evidence="1" id="KW-0343">GTPase activation</keyword>
<dbReference type="SMART" id="SM00368">
    <property type="entry name" value="LRR_RI"/>
    <property type="match status" value="7"/>
</dbReference>
<proteinExistence type="predicted"/>
<feature type="region of interest" description="Disordered" evidence="4">
    <location>
        <begin position="866"/>
        <end position="887"/>
    </location>
</feature>
<reference evidence="6" key="1">
    <citation type="submission" date="2021-02" db="EMBL/GenBank/DDBJ databases">
        <authorList>
            <person name="Dougan E. K."/>
            <person name="Rhodes N."/>
            <person name="Thang M."/>
            <person name="Chan C."/>
        </authorList>
    </citation>
    <scope>NUCLEOTIDE SEQUENCE</scope>
</reference>
<gene>
    <name evidence="6" type="primary">RANGAP1</name>
    <name evidence="6" type="ORF">SPIL2461_LOCUS2965</name>
</gene>